<sequence>MNLVSKGKRLLIENGYTFVALKDEEVYSSCLHGIEPIMSKVIVSNDYFKDYVVIDRVIGRSVAILLIRSGIRAVHAVVLSEPAKRLFDDYQINYSYDELVPYITNHSRDGICLMEASVLEVDDLDSGFQILCQQIKEAIYK</sequence>
<dbReference type="InterPro" id="IPR015067">
    <property type="entry name" value="DUF1893_TM1506-like"/>
</dbReference>
<organism evidence="2 3">
    <name type="scientific">Thomasclavelia cocleata</name>
    <dbReference type="NCBI Taxonomy" id="69824"/>
    <lineage>
        <taxon>Bacteria</taxon>
        <taxon>Bacillati</taxon>
        <taxon>Bacillota</taxon>
        <taxon>Erysipelotrichia</taxon>
        <taxon>Erysipelotrichales</taxon>
        <taxon>Coprobacillaceae</taxon>
        <taxon>Thomasclavelia</taxon>
    </lineage>
</organism>
<name>A0A1I0G3D8_9FIRM</name>
<dbReference type="Proteomes" id="UP000198558">
    <property type="component" value="Unassembled WGS sequence"/>
</dbReference>
<dbReference type="EMBL" id="BLMI01000083">
    <property type="protein sequence ID" value="GFI40766.1"/>
    <property type="molecule type" value="Genomic_DNA"/>
</dbReference>
<reference evidence="2" key="1">
    <citation type="submission" date="2016-10" db="EMBL/GenBank/DDBJ databases">
        <authorList>
            <person name="de Groot N.N."/>
        </authorList>
    </citation>
    <scope>NUCLEOTIDE SEQUENCE [LARGE SCALE GENOMIC DNA]</scope>
    <source>
        <strain evidence="2">DSM 1551</strain>
    </source>
</reference>
<dbReference type="Proteomes" id="UP000490821">
    <property type="component" value="Unassembled WGS sequence"/>
</dbReference>
<evidence type="ECO:0000313" key="2">
    <source>
        <dbReference type="EMBL" id="SET65424.1"/>
    </source>
</evidence>
<dbReference type="InterPro" id="IPR016193">
    <property type="entry name" value="Cytidine_deaminase-like"/>
</dbReference>
<dbReference type="Pfam" id="PF08973">
    <property type="entry name" value="TM1506"/>
    <property type="match status" value="1"/>
</dbReference>
<dbReference type="InterPro" id="IPR037081">
    <property type="entry name" value="Hyp_TM1506"/>
</dbReference>
<reference evidence="3" key="2">
    <citation type="submission" date="2016-10" db="EMBL/GenBank/DDBJ databases">
        <authorList>
            <person name="Varghese N."/>
            <person name="Submissions S."/>
        </authorList>
    </citation>
    <scope>NUCLEOTIDE SEQUENCE [LARGE SCALE GENOMIC DNA]</scope>
    <source>
        <strain evidence="3">DSM 1551</strain>
    </source>
</reference>
<reference evidence="1 4" key="3">
    <citation type="journal article" date="2020" name="Microbiome">
        <title>Single-cell genomics of uncultured bacteria reveals dietary fiber responders in the mouse gut microbiota.</title>
        <authorList>
            <person name="Chijiiwa R."/>
            <person name="Hosokawa M."/>
            <person name="Kogawa M."/>
            <person name="Nishikawa Y."/>
            <person name="Ide K."/>
            <person name="Sakanashi C."/>
            <person name="Takahashi K."/>
            <person name="Takeyama H."/>
        </authorList>
    </citation>
    <scope>NUCLEOTIDE SEQUENCE [LARGE SCALE GENOMIC DNA]</scope>
    <source>
        <strain evidence="1">IMSAGC_017</strain>
    </source>
</reference>
<protein>
    <recommendedName>
        <fullName evidence="5">DUF1893 domain-containing protein</fullName>
    </recommendedName>
</protein>
<dbReference type="GeneID" id="78288867"/>
<dbReference type="OrthoDB" id="9815422at2"/>
<dbReference type="RefSeq" id="WP_092354860.1">
    <property type="nucleotide sequence ID" value="NZ_BLMI01000083.1"/>
</dbReference>
<keyword evidence="3" id="KW-1185">Reference proteome</keyword>
<accession>A0A1I0G3D8</accession>
<dbReference type="EMBL" id="FOIN01000025">
    <property type="protein sequence ID" value="SET65424.1"/>
    <property type="molecule type" value="Genomic_DNA"/>
</dbReference>
<dbReference type="GO" id="GO:0003824">
    <property type="term" value="F:catalytic activity"/>
    <property type="evidence" value="ECO:0007669"/>
    <property type="project" value="InterPro"/>
</dbReference>
<gene>
    <name evidence="1" type="ORF">IMSAGC017_00801</name>
    <name evidence="2" type="ORF">SAMN04489758_12518</name>
</gene>
<dbReference type="Gene3D" id="3.40.140.30">
    <property type="entry name" value="Hypothetical protein TM1506"/>
    <property type="match status" value="1"/>
</dbReference>
<evidence type="ECO:0008006" key="5">
    <source>
        <dbReference type="Google" id="ProtNLM"/>
    </source>
</evidence>
<evidence type="ECO:0000313" key="3">
    <source>
        <dbReference type="Proteomes" id="UP000198558"/>
    </source>
</evidence>
<evidence type="ECO:0000313" key="4">
    <source>
        <dbReference type="Proteomes" id="UP000490821"/>
    </source>
</evidence>
<evidence type="ECO:0000313" key="1">
    <source>
        <dbReference type="EMBL" id="GFI40766.1"/>
    </source>
</evidence>
<proteinExistence type="predicted"/>
<dbReference type="SUPFAM" id="SSF53927">
    <property type="entry name" value="Cytidine deaminase-like"/>
    <property type="match status" value="1"/>
</dbReference>
<dbReference type="AlphaFoldDB" id="A0A1I0G3D8"/>